<dbReference type="Pfam" id="PF16804">
    <property type="entry name" value="DUF5071"/>
    <property type="match status" value="1"/>
</dbReference>
<evidence type="ECO:0000313" key="2">
    <source>
        <dbReference type="EMBL" id="THF78463.1"/>
    </source>
</evidence>
<dbReference type="AlphaFoldDB" id="A0A4S4BTR3"/>
<name>A0A4S4BTR3_9BACL</name>
<organism evidence="2 3">
    <name type="scientific">Cohnella fermenti</name>
    <dbReference type="NCBI Taxonomy" id="2565925"/>
    <lineage>
        <taxon>Bacteria</taxon>
        <taxon>Bacillati</taxon>
        <taxon>Bacillota</taxon>
        <taxon>Bacilli</taxon>
        <taxon>Bacillales</taxon>
        <taxon>Paenibacillaceae</taxon>
        <taxon>Cohnella</taxon>
    </lineage>
</organism>
<dbReference type="RefSeq" id="WP_136370558.1">
    <property type="nucleotide sequence ID" value="NZ_SSOB01000016.1"/>
</dbReference>
<dbReference type="OrthoDB" id="1846249at2"/>
<reference evidence="2 3" key="1">
    <citation type="submission" date="2019-04" db="EMBL/GenBank/DDBJ databases">
        <title>Cohnella sp. nov. isolated from preserved vegetables.</title>
        <authorList>
            <person name="Lin S.-Y."/>
            <person name="Hung M.-H."/>
            <person name="Young C.-C."/>
        </authorList>
    </citation>
    <scope>NUCLEOTIDE SEQUENCE [LARGE SCALE GENOMIC DNA]</scope>
    <source>
        <strain evidence="2 3">CC-MHH1044</strain>
    </source>
</reference>
<dbReference type="EMBL" id="SSOB01000016">
    <property type="protein sequence ID" value="THF78463.1"/>
    <property type="molecule type" value="Genomic_DNA"/>
</dbReference>
<proteinExistence type="predicted"/>
<dbReference type="Gene3D" id="1.25.40.750">
    <property type="entry name" value="Domain of unknown function DUF5071"/>
    <property type="match status" value="1"/>
</dbReference>
<dbReference type="CDD" id="cd11743">
    <property type="entry name" value="Cthe_2751_like"/>
    <property type="match status" value="1"/>
</dbReference>
<sequence length="128" mass="15427">MDIKELVPKHKSDFDRINDLKKLSLDQIRPILPDLLEWLQDINWPIAIEVEEILIGFQEELVPHLKNIFNVVDGQWKYFLLYGLIKRLPDEVLVELKEDLERMLYYPTRDEIDEELDDILKKLLQRIM</sequence>
<evidence type="ECO:0000313" key="3">
    <source>
        <dbReference type="Proteomes" id="UP000310636"/>
    </source>
</evidence>
<dbReference type="Proteomes" id="UP000310636">
    <property type="component" value="Unassembled WGS sequence"/>
</dbReference>
<feature type="domain" description="DUF5071" evidence="1">
    <location>
        <begin position="6"/>
        <end position="124"/>
    </location>
</feature>
<protein>
    <submittedName>
        <fullName evidence="2">DUF5071 domain-containing protein</fullName>
    </submittedName>
</protein>
<gene>
    <name evidence="2" type="ORF">E6C55_14755</name>
</gene>
<keyword evidence="3" id="KW-1185">Reference proteome</keyword>
<evidence type="ECO:0000259" key="1">
    <source>
        <dbReference type="Pfam" id="PF16804"/>
    </source>
</evidence>
<dbReference type="InterPro" id="IPR031837">
    <property type="entry name" value="DUF5071"/>
</dbReference>
<dbReference type="InterPro" id="IPR038692">
    <property type="entry name" value="Cthe_2751_sf"/>
</dbReference>
<comment type="caution">
    <text evidence="2">The sequence shown here is derived from an EMBL/GenBank/DDBJ whole genome shotgun (WGS) entry which is preliminary data.</text>
</comment>
<accession>A0A4S4BTR3</accession>